<accession>A0ABU3YY71</accession>
<evidence type="ECO:0008006" key="3">
    <source>
        <dbReference type="Google" id="ProtNLM"/>
    </source>
</evidence>
<dbReference type="RefSeq" id="WP_246713960.1">
    <property type="nucleotide sequence ID" value="NZ_JAWJWH010000037.1"/>
</dbReference>
<evidence type="ECO:0000313" key="2">
    <source>
        <dbReference type="Proteomes" id="UP001187203"/>
    </source>
</evidence>
<dbReference type="Proteomes" id="UP001187203">
    <property type="component" value="Unassembled WGS sequence"/>
</dbReference>
<protein>
    <recommendedName>
        <fullName evidence="3">Copper chaperone PCu(A)C</fullName>
    </recommendedName>
</protein>
<dbReference type="EMBL" id="JAWJWI010000036">
    <property type="protein sequence ID" value="MDV4190613.1"/>
    <property type="molecule type" value="Genomic_DNA"/>
</dbReference>
<comment type="caution">
    <text evidence="1">The sequence shown here is derived from an EMBL/GenBank/DDBJ whole genome shotgun (WGS) entry which is preliminary data.</text>
</comment>
<name>A0ABU3YY71_9HYPH</name>
<keyword evidence="2" id="KW-1185">Reference proteome</keyword>
<proteinExistence type="predicted"/>
<gene>
    <name evidence="1" type="ORF">R1523_34700</name>
</gene>
<sequence length="214" mass="22705">MPLLVCKGDFVMTVRCWIAAAFALLMLASGAFLPAAAQEKLVAPETNPPGDIPDNQVFVAYTSPDGFSLKVPEGWSRTVTGPNVRFFDKYDDIQATLGSANAAPTVASVRAGEIANLEKAGHAVKVTAVRAVKLAAGPAVRISYQSNSAPNPVTNKQIRLEHERFIEFKGGKTVTLDLAAPVGADTNLRLGEKVQLTFAIKGGKAVVSDLTREK</sequence>
<reference evidence="2" key="1">
    <citation type="journal article" date="2023" name="Int. J. Mol. Sci.">
        <title>Genomic and Metabolic Characterization of Plant Growth-Promoting Rhizobacteria Isolated from Nodules of Clovers Grown in Non-Farmed Soil.</title>
        <authorList>
            <person name="Wojcik M."/>
            <person name="Koper P."/>
            <person name="Zebracki K."/>
            <person name="Marczak M."/>
            <person name="Mazur A."/>
        </authorList>
    </citation>
    <scope>NUCLEOTIDE SEQUENCE [LARGE SCALE GENOMIC DNA]</scope>
    <source>
        <strain evidence="2">KB12</strain>
    </source>
</reference>
<evidence type="ECO:0000313" key="1">
    <source>
        <dbReference type="EMBL" id="MDV4190613.1"/>
    </source>
</evidence>
<organism evidence="1 2">
    <name type="scientific">Rhizobium brockwellii</name>
    <dbReference type="NCBI Taxonomy" id="3019932"/>
    <lineage>
        <taxon>Bacteria</taxon>
        <taxon>Pseudomonadati</taxon>
        <taxon>Pseudomonadota</taxon>
        <taxon>Alphaproteobacteria</taxon>
        <taxon>Hyphomicrobiales</taxon>
        <taxon>Rhizobiaceae</taxon>
        <taxon>Rhizobium/Agrobacterium group</taxon>
        <taxon>Rhizobium</taxon>
    </lineage>
</organism>